<evidence type="ECO:0000313" key="1">
    <source>
        <dbReference type="EMBL" id="KKQ88256.1"/>
    </source>
</evidence>
<evidence type="ECO:0000313" key="2">
    <source>
        <dbReference type="Proteomes" id="UP000034893"/>
    </source>
</evidence>
<organism evidence="1 2">
    <name type="scientific">Candidatus Curtissbacteria bacterium GW2011_GWC2_38_9</name>
    <dbReference type="NCBI Taxonomy" id="1618414"/>
    <lineage>
        <taxon>Bacteria</taxon>
        <taxon>Candidatus Curtissiibacteriota</taxon>
    </lineage>
</organism>
<evidence type="ECO:0008006" key="3">
    <source>
        <dbReference type="Google" id="ProtNLM"/>
    </source>
</evidence>
<dbReference type="AlphaFoldDB" id="A0A0G0PG41"/>
<dbReference type="EMBL" id="LBVP01000025">
    <property type="protein sequence ID" value="KKQ88256.1"/>
    <property type="molecule type" value="Genomic_DNA"/>
</dbReference>
<proteinExistence type="predicted"/>
<dbReference type="InterPro" id="IPR043129">
    <property type="entry name" value="ATPase_NBD"/>
</dbReference>
<accession>A0A0G0PG41</accession>
<protein>
    <recommendedName>
        <fullName evidence="3">Cell division protein FtsA</fullName>
    </recommendedName>
</protein>
<sequence length="390" mass="43708">MGLFDGVKNNETVAVFDINSGSVGGALVRLNTDGKPEVFSVSREPIAFQQNFSFQKFLSSMLQALNNTSRALSRARATPRHIFCFLASPWYASQTRVIKFSKNTSFVFSKKLVDNLIYKEIENFERAHLEKHLGPKGHASPIEHKIMLVKLNGYPVPNPIGKRASAVEITIFISMSPESILLAIKEAIGHFFSHQINFSSFPFASFLVCRALFKNKSDFILMDAGSEITDVSLIKNNVIEESFSFPLGKNFLIKSLISGLGMTQTEAVSALTVFLSGKLQDSSREQITQVLKNAQDEWLKYFRNTLTHITHDLSLPSEIILTADEDVAPWFIETIKKEEYNQNTLTGKNFNVIMLNAKAFSNVLNLDKVQDRDSFLMLEAVFAGEIKGMK</sequence>
<gene>
    <name evidence="1" type="ORF">UT12_C0025G0003</name>
</gene>
<dbReference type="Gene3D" id="3.30.420.40">
    <property type="match status" value="1"/>
</dbReference>
<reference evidence="1 2" key="1">
    <citation type="journal article" date="2015" name="Nature">
        <title>rRNA introns, odd ribosomes, and small enigmatic genomes across a large radiation of phyla.</title>
        <authorList>
            <person name="Brown C.T."/>
            <person name="Hug L.A."/>
            <person name="Thomas B.C."/>
            <person name="Sharon I."/>
            <person name="Castelle C.J."/>
            <person name="Singh A."/>
            <person name="Wilkins M.J."/>
            <person name="Williams K.H."/>
            <person name="Banfield J.F."/>
        </authorList>
    </citation>
    <scope>NUCLEOTIDE SEQUENCE [LARGE SCALE GENOMIC DNA]</scope>
</reference>
<comment type="caution">
    <text evidence="1">The sequence shown here is derived from an EMBL/GenBank/DDBJ whole genome shotgun (WGS) entry which is preliminary data.</text>
</comment>
<dbReference type="SUPFAM" id="SSF53067">
    <property type="entry name" value="Actin-like ATPase domain"/>
    <property type="match status" value="1"/>
</dbReference>
<dbReference type="Proteomes" id="UP000034893">
    <property type="component" value="Unassembled WGS sequence"/>
</dbReference>
<name>A0A0G0PG41_9BACT</name>